<name>A0A814M3U1_9BILA</name>
<accession>A0A814M3U1</accession>
<evidence type="ECO:0000313" key="4">
    <source>
        <dbReference type="Proteomes" id="UP000663854"/>
    </source>
</evidence>
<evidence type="ECO:0000313" key="3">
    <source>
        <dbReference type="EMBL" id="CAF1423396.1"/>
    </source>
</evidence>
<gene>
    <name evidence="2" type="ORF">JXQ802_LOCUS35346</name>
    <name evidence="3" type="ORF">JXQ802_LOCUS35997</name>
    <name evidence="1" type="ORF">PYM288_LOCUS18255</name>
</gene>
<protein>
    <recommendedName>
        <fullName evidence="6">F-box domain-containing protein</fullName>
    </recommendedName>
</protein>
<comment type="caution">
    <text evidence="1">The sequence shown here is derived from an EMBL/GenBank/DDBJ whole genome shotgun (WGS) entry which is preliminary data.</text>
</comment>
<evidence type="ECO:0000313" key="1">
    <source>
        <dbReference type="EMBL" id="CAF1072784.1"/>
    </source>
</evidence>
<dbReference type="Proteomes" id="UP000663870">
    <property type="component" value="Unassembled WGS sequence"/>
</dbReference>
<dbReference type="EMBL" id="CAJNOH010000552">
    <property type="protein sequence ID" value="CAF1072784.1"/>
    <property type="molecule type" value="Genomic_DNA"/>
</dbReference>
<dbReference type="EMBL" id="CAJNOL010001816">
    <property type="protein sequence ID" value="CAF1423396.1"/>
    <property type="molecule type" value="Genomic_DNA"/>
</dbReference>
<organism evidence="1 4">
    <name type="scientific">Rotaria sordida</name>
    <dbReference type="NCBI Taxonomy" id="392033"/>
    <lineage>
        <taxon>Eukaryota</taxon>
        <taxon>Metazoa</taxon>
        <taxon>Spiralia</taxon>
        <taxon>Gnathifera</taxon>
        <taxon>Rotifera</taxon>
        <taxon>Eurotatoria</taxon>
        <taxon>Bdelloidea</taxon>
        <taxon>Philodinida</taxon>
        <taxon>Philodinidae</taxon>
        <taxon>Rotaria</taxon>
    </lineage>
</organism>
<reference evidence="1" key="1">
    <citation type="submission" date="2021-02" db="EMBL/GenBank/DDBJ databases">
        <authorList>
            <person name="Nowell W R."/>
        </authorList>
    </citation>
    <scope>NUCLEOTIDE SEQUENCE</scope>
</reference>
<sequence length="435" mass="51817">MNLETLANELLIDLFEFLSSVHLLNAFHDLNSRIDSLLLIHFRTHGLDFRSILKRDFLTICRHLSIVANQIHSLYLLEKDDTPGQIYQFYSYDFTLHRFTSLQSLLIYHLHSDDTMNKILLDLSHLSNITHLTFDECYFAYDEAEALTFMNIIWSLPKLTHSYMKIQFKSHIYFPISTIISSTIEHLSISDIEPQFNEMTHYHILVNFFKYTPNLCQLKVDPPDILPYAFDNFYFQSPILSKSTYYYDNQQWSYDYVHRLTYKTNLSEWLTLSHIQFNKIRELCVHLPIDEYFWSIISKLERLTLLDVLLNDENENYDIQLQILLDRAPRISLLRLRNWSSKISKILPIRKINLSLSQLDLQWYKWYDHEECVVLSQLFLDIQCNVLLIDVTNRECIFELVHTISNLRALNVRCQDDKSDSNTTSIDDELIKWLQ</sequence>
<evidence type="ECO:0000313" key="2">
    <source>
        <dbReference type="EMBL" id="CAF1412275.1"/>
    </source>
</evidence>
<keyword evidence="5" id="KW-1185">Reference proteome</keyword>
<evidence type="ECO:0000313" key="5">
    <source>
        <dbReference type="Proteomes" id="UP000663870"/>
    </source>
</evidence>
<dbReference type="Proteomes" id="UP000663854">
    <property type="component" value="Unassembled WGS sequence"/>
</dbReference>
<dbReference type="EMBL" id="CAJNOL010001738">
    <property type="protein sequence ID" value="CAF1412275.1"/>
    <property type="molecule type" value="Genomic_DNA"/>
</dbReference>
<proteinExistence type="predicted"/>
<dbReference type="AlphaFoldDB" id="A0A814M3U1"/>
<evidence type="ECO:0008006" key="6">
    <source>
        <dbReference type="Google" id="ProtNLM"/>
    </source>
</evidence>